<name>A0A5K3ENV5_MESCO</name>
<feature type="compositionally biased region" description="Low complexity" evidence="1">
    <location>
        <begin position="1"/>
        <end position="11"/>
    </location>
</feature>
<dbReference type="AlphaFoldDB" id="A0A5K3ENV5"/>
<protein>
    <submittedName>
        <fullName evidence="2">Female-specific protein transformer</fullName>
    </submittedName>
</protein>
<proteinExistence type="predicted"/>
<dbReference type="WBParaSite" id="MCU_001952-RA">
    <property type="protein sequence ID" value="MCU_001952-RA"/>
    <property type="gene ID" value="MCU_001952"/>
</dbReference>
<evidence type="ECO:0000313" key="2">
    <source>
        <dbReference type="WBParaSite" id="MCU_001952-RA"/>
    </source>
</evidence>
<sequence length="116" mass="13568">MLNAAAAAAAAGFPYQIPGYPTMFPFLPPTEDVRRSMQSSRRHSPRRSPSYRRRSRSPIESRGRNSYDRYRDGCRSRDRRRPSPLPPRRGSPPSEIGGRRHHYDRTPPRIPDRRRR</sequence>
<evidence type="ECO:0000256" key="1">
    <source>
        <dbReference type="SAM" id="MobiDB-lite"/>
    </source>
</evidence>
<reference evidence="2" key="1">
    <citation type="submission" date="2019-11" db="UniProtKB">
        <authorList>
            <consortium name="WormBaseParasite"/>
        </authorList>
    </citation>
    <scope>IDENTIFICATION</scope>
</reference>
<feature type="region of interest" description="Disordered" evidence="1">
    <location>
        <begin position="1"/>
        <end position="116"/>
    </location>
</feature>
<feature type="compositionally biased region" description="Basic residues" evidence="1">
    <location>
        <begin position="40"/>
        <end position="56"/>
    </location>
</feature>
<feature type="compositionally biased region" description="Basic and acidic residues" evidence="1">
    <location>
        <begin position="104"/>
        <end position="116"/>
    </location>
</feature>
<organism evidence="2">
    <name type="scientific">Mesocestoides corti</name>
    <name type="common">Flatworm</name>
    <dbReference type="NCBI Taxonomy" id="53468"/>
    <lineage>
        <taxon>Eukaryota</taxon>
        <taxon>Metazoa</taxon>
        <taxon>Spiralia</taxon>
        <taxon>Lophotrochozoa</taxon>
        <taxon>Platyhelminthes</taxon>
        <taxon>Cestoda</taxon>
        <taxon>Eucestoda</taxon>
        <taxon>Cyclophyllidea</taxon>
        <taxon>Mesocestoididae</taxon>
        <taxon>Mesocestoides</taxon>
    </lineage>
</organism>
<accession>A0A5K3ENV5</accession>
<feature type="compositionally biased region" description="Basic and acidic residues" evidence="1">
    <location>
        <begin position="57"/>
        <end position="76"/>
    </location>
</feature>